<feature type="transmembrane region" description="Helical" evidence="1">
    <location>
        <begin position="61"/>
        <end position="83"/>
    </location>
</feature>
<feature type="transmembrane region" description="Helical" evidence="1">
    <location>
        <begin position="30"/>
        <end position="49"/>
    </location>
</feature>
<evidence type="ECO:0000313" key="2">
    <source>
        <dbReference type="EMBL" id="MET9844245.1"/>
    </source>
</evidence>
<keyword evidence="1" id="KW-1133">Transmembrane helix</keyword>
<feature type="transmembrane region" description="Helical" evidence="1">
    <location>
        <begin position="89"/>
        <end position="111"/>
    </location>
</feature>
<name>A0ABV2URQ9_9ACTN</name>
<reference evidence="2 3" key="1">
    <citation type="submission" date="2024-06" db="EMBL/GenBank/DDBJ databases">
        <title>The Natural Products Discovery Center: Release of the First 8490 Sequenced Strains for Exploring Actinobacteria Biosynthetic Diversity.</title>
        <authorList>
            <person name="Kalkreuter E."/>
            <person name="Kautsar S.A."/>
            <person name="Yang D."/>
            <person name="Bader C.D."/>
            <person name="Teijaro C.N."/>
            <person name="Fluegel L."/>
            <person name="Davis C.M."/>
            <person name="Simpson J.R."/>
            <person name="Lauterbach L."/>
            <person name="Steele A.D."/>
            <person name="Gui C."/>
            <person name="Meng S."/>
            <person name="Li G."/>
            <person name="Viehrig K."/>
            <person name="Ye F."/>
            <person name="Su P."/>
            <person name="Kiefer A.F."/>
            <person name="Nichols A."/>
            <person name="Cepeda A.J."/>
            <person name="Yan W."/>
            <person name="Fan B."/>
            <person name="Jiang Y."/>
            <person name="Adhikari A."/>
            <person name="Zheng C.-J."/>
            <person name="Schuster L."/>
            <person name="Cowan T.M."/>
            <person name="Smanski M.J."/>
            <person name="Chevrette M.G."/>
            <person name="De Carvalho L.P.S."/>
            <person name="Shen B."/>
        </authorList>
    </citation>
    <scope>NUCLEOTIDE SEQUENCE [LARGE SCALE GENOMIC DNA]</scope>
    <source>
        <strain evidence="2 3">NPDC006434</strain>
    </source>
</reference>
<evidence type="ECO:0008006" key="4">
    <source>
        <dbReference type="Google" id="ProtNLM"/>
    </source>
</evidence>
<evidence type="ECO:0000313" key="3">
    <source>
        <dbReference type="Proteomes" id="UP001550210"/>
    </source>
</evidence>
<organism evidence="2 3">
    <name type="scientific">Streptomyces ossamyceticus</name>
    <dbReference type="NCBI Taxonomy" id="249581"/>
    <lineage>
        <taxon>Bacteria</taxon>
        <taxon>Bacillati</taxon>
        <taxon>Actinomycetota</taxon>
        <taxon>Actinomycetes</taxon>
        <taxon>Kitasatosporales</taxon>
        <taxon>Streptomycetaceae</taxon>
        <taxon>Streptomyces</taxon>
    </lineage>
</organism>
<dbReference type="EMBL" id="JBEXPZ010000007">
    <property type="protein sequence ID" value="MET9844245.1"/>
    <property type="molecule type" value="Genomic_DNA"/>
</dbReference>
<gene>
    <name evidence="2" type="ORF">ABZZ21_06605</name>
</gene>
<proteinExistence type="predicted"/>
<evidence type="ECO:0000256" key="1">
    <source>
        <dbReference type="SAM" id="Phobius"/>
    </source>
</evidence>
<accession>A0ABV2URQ9</accession>
<protein>
    <recommendedName>
        <fullName evidence="4">SPW repeat-containing protein</fullName>
    </recommendedName>
</protein>
<dbReference type="Proteomes" id="UP001550210">
    <property type="component" value="Unassembled WGS sequence"/>
</dbReference>
<comment type="caution">
    <text evidence="2">The sequence shown here is derived from an EMBL/GenBank/DDBJ whole genome shotgun (WGS) entry which is preliminary data.</text>
</comment>
<dbReference type="RefSeq" id="WP_355393477.1">
    <property type="nucleotide sequence ID" value="NZ_JBEGHN010000059.1"/>
</dbReference>
<sequence length="117" mass="11695">MATVLLECAGLGLSAIVALAGWPFGWLPDPGLVALMTTLVALGPAAELYRAGARPRRRAVIAALLALATVTVLVAAAVTWAVPAVAARGAGLVVGHLVALPTGVAALARLLDREAKG</sequence>
<keyword evidence="1" id="KW-0472">Membrane</keyword>
<keyword evidence="3" id="KW-1185">Reference proteome</keyword>
<keyword evidence="1" id="KW-0812">Transmembrane</keyword>